<dbReference type="Gene3D" id="3.40.462.20">
    <property type="match status" value="1"/>
</dbReference>
<dbReference type="Pfam" id="PF08031">
    <property type="entry name" value="BBE"/>
    <property type="match status" value="1"/>
</dbReference>
<dbReference type="InterPro" id="IPR006311">
    <property type="entry name" value="TAT_signal"/>
</dbReference>
<gene>
    <name evidence="7" type="ORF">ACFQKB_45420</name>
</gene>
<comment type="cofactor">
    <cofactor evidence="1">
        <name>FAD</name>
        <dbReference type="ChEBI" id="CHEBI:57692"/>
    </cofactor>
</comment>
<dbReference type="RefSeq" id="WP_378064167.1">
    <property type="nucleotide sequence ID" value="NZ_JBHSXS010000067.1"/>
</dbReference>
<evidence type="ECO:0000313" key="7">
    <source>
        <dbReference type="EMBL" id="MFC6887073.1"/>
    </source>
</evidence>
<dbReference type="EMBL" id="JBHSXS010000067">
    <property type="protein sequence ID" value="MFC6887073.1"/>
    <property type="molecule type" value="Genomic_DNA"/>
</dbReference>
<organism evidence="7 8">
    <name type="scientific">Actinomadura yumaensis</name>
    <dbReference type="NCBI Taxonomy" id="111807"/>
    <lineage>
        <taxon>Bacteria</taxon>
        <taxon>Bacillati</taxon>
        <taxon>Actinomycetota</taxon>
        <taxon>Actinomycetes</taxon>
        <taxon>Streptosporangiales</taxon>
        <taxon>Thermomonosporaceae</taxon>
        <taxon>Actinomadura</taxon>
    </lineage>
</organism>
<dbReference type="PROSITE" id="PS51318">
    <property type="entry name" value="TAT"/>
    <property type="match status" value="1"/>
</dbReference>
<dbReference type="PROSITE" id="PS51387">
    <property type="entry name" value="FAD_PCMH"/>
    <property type="match status" value="1"/>
</dbReference>
<keyword evidence="4" id="KW-0274">FAD</keyword>
<dbReference type="Gene3D" id="3.30.465.10">
    <property type="match status" value="1"/>
</dbReference>
<evidence type="ECO:0000256" key="1">
    <source>
        <dbReference type="ARBA" id="ARBA00001974"/>
    </source>
</evidence>
<dbReference type="InterPro" id="IPR036318">
    <property type="entry name" value="FAD-bd_PCMH-like_sf"/>
</dbReference>
<reference evidence="8" key="1">
    <citation type="journal article" date="2019" name="Int. J. Syst. Evol. Microbiol.">
        <title>The Global Catalogue of Microorganisms (GCM) 10K type strain sequencing project: providing services to taxonomists for standard genome sequencing and annotation.</title>
        <authorList>
            <consortium name="The Broad Institute Genomics Platform"/>
            <consortium name="The Broad Institute Genome Sequencing Center for Infectious Disease"/>
            <person name="Wu L."/>
            <person name="Ma J."/>
        </authorList>
    </citation>
    <scope>NUCLEOTIDE SEQUENCE [LARGE SCALE GENOMIC DNA]</scope>
    <source>
        <strain evidence="8">JCM 3369</strain>
    </source>
</reference>
<comment type="similarity">
    <text evidence="2">Belongs to the oxygen-dependent FAD-linked oxidoreductase family.</text>
</comment>
<accession>A0ABW2CYZ0</accession>
<keyword evidence="5" id="KW-0560">Oxidoreductase</keyword>
<dbReference type="PANTHER" id="PTHR42973">
    <property type="entry name" value="BINDING OXIDOREDUCTASE, PUTATIVE (AFU_ORTHOLOGUE AFUA_1G17690)-RELATED"/>
    <property type="match status" value="1"/>
</dbReference>
<dbReference type="Pfam" id="PF01565">
    <property type="entry name" value="FAD_binding_4"/>
    <property type="match status" value="1"/>
</dbReference>
<sequence>MSSLSRRKFVAGSATVGAASLVAQPQEAAAGAAAGGAPRSGPAVVTKDDPRYPTLVWGSNQRWVGTPDAVHVVTSTAQVVASVQEAVRTGKRVAVRSGGHCYENFVGDPAVRLVIDLSRLNAVYHDRQRGAFAVEPGATLGDAYRGLDKQWGVTLPGSACPTVGIGGHVVGGGVGQLSRWHGATVDHLYAVEVVVVDANGTARAVVATRDAGDPNRDLWWAHTGGGGGNFGVVTKYWFRSPGATRAQPAQLLPKAPSEMLVSTVAWGWPELNETSFGRIMKNYGAFYERNSAPGTPYARMFAYLNLIHKASGVCTMVTQIDARLPDAERLLDEYLAAVHEGVGTSLRVLDRRRLPWLHSATQWPGYSAPDNTTRFKGKSAFHRKNFSDRHAATFYKHLTRDDYGHPGAIVQVMAHGGQINTVPSPATALAHRDSILKLNYLNFWTDPAEDAKHLGWMREFYRDVYAGTGGVPVPNDETDGCFINYADVDVADPKWNTSQTPWSQLYYKDNYPKLQQVKARWDPRDVFKHTLSVRPPGR</sequence>
<comment type="caution">
    <text evidence="7">The sequence shown here is derived from an EMBL/GenBank/DDBJ whole genome shotgun (WGS) entry which is preliminary data.</text>
</comment>
<feature type="domain" description="FAD-binding PCMH-type" evidence="6">
    <location>
        <begin position="63"/>
        <end position="243"/>
    </location>
</feature>
<dbReference type="InterPro" id="IPR006094">
    <property type="entry name" value="Oxid_FAD_bind_N"/>
</dbReference>
<evidence type="ECO:0000256" key="4">
    <source>
        <dbReference type="ARBA" id="ARBA00022827"/>
    </source>
</evidence>
<dbReference type="PANTHER" id="PTHR42973:SF39">
    <property type="entry name" value="FAD-BINDING PCMH-TYPE DOMAIN-CONTAINING PROTEIN"/>
    <property type="match status" value="1"/>
</dbReference>
<protein>
    <submittedName>
        <fullName evidence="7">FAD-binding oxidoreductase</fullName>
    </submittedName>
</protein>
<evidence type="ECO:0000313" key="8">
    <source>
        <dbReference type="Proteomes" id="UP001596380"/>
    </source>
</evidence>
<dbReference type="InterPro" id="IPR012951">
    <property type="entry name" value="BBE"/>
</dbReference>
<evidence type="ECO:0000256" key="3">
    <source>
        <dbReference type="ARBA" id="ARBA00022630"/>
    </source>
</evidence>
<evidence type="ECO:0000259" key="6">
    <source>
        <dbReference type="PROSITE" id="PS51387"/>
    </source>
</evidence>
<evidence type="ECO:0000256" key="5">
    <source>
        <dbReference type="ARBA" id="ARBA00023002"/>
    </source>
</evidence>
<dbReference type="InterPro" id="IPR016166">
    <property type="entry name" value="FAD-bd_PCMH"/>
</dbReference>
<dbReference type="InterPro" id="IPR050416">
    <property type="entry name" value="FAD-linked_Oxidoreductase"/>
</dbReference>
<proteinExistence type="inferred from homology"/>
<dbReference type="InterPro" id="IPR016169">
    <property type="entry name" value="FAD-bd_PCMH_sub2"/>
</dbReference>
<keyword evidence="3" id="KW-0285">Flavoprotein</keyword>
<dbReference type="SUPFAM" id="SSF56176">
    <property type="entry name" value="FAD-binding/transporter-associated domain-like"/>
    <property type="match status" value="1"/>
</dbReference>
<evidence type="ECO:0000256" key="2">
    <source>
        <dbReference type="ARBA" id="ARBA00005466"/>
    </source>
</evidence>
<keyword evidence="8" id="KW-1185">Reference proteome</keyword>
<name>A0ABW2CYZ0_9ACTN</name>
<dbReference type="Proteomes" id="UP001596380">
    <property type="component" value="Unassembled WGS sequence"/>
</dbReference>